<comment type="caution">
    <text evidence="4">The sequence shown here is derived from an EMBL/GenBank/DDBJ whole genome shotgun (WGS) entry which is preliminary data.</text>
</comment>
<dbReference type="GO" id="GO:0004315">
    <property type="term" value="F:3-oxoacyl-[acyl-carrier-protein] synthase activity"/>
    <property type="evidence" value="ECO:0007669"/>
    <property type="project" value="UniProtKB-EC"/>
</dbReference>
<dbReference type="InterPro" id="IPR014030">
    <property type="entry name" value="Ketoacyl_synth_N"/>
</dbReference>
<dbReference type="InterPro" id="IPR016039">
    <property type="entry name" value="Thiolase-like"/>
</dbReference>
<keyword evidence="5" id="KW-1185">Reference proteome</keyword>
<dbReference type="Gene3D" id="3.40.47.10">
    <property type="match status" value="1"/>
</dbReference>
<accession>A0ABU6X9Y6</accession>
<dbReference type="SUPFAM" id="SSF53901">
    <property type="entry name" value="Thiolase-like"/>
    <property type="match status" value="1"/>
</dbReference>
<evidence type="ECO:0000256" key="2">
    <source>
        <dbReference type="ARBA" id="ARBA00022679"/>
    </source>
</evidence>
<evidence type="ECO:0000256" key="1">
    <source>
        <dbReference type="ARBA" id="ARBA00013191"/>
    </source>
</evidence>
<feature type="domain" description="Beta-ketoacyl synthase-like N-terminal" evidence="3">
    <location>
        <begin position="1"/>
        <end position="51"/>
    </location>
</feature>
<dbReference type="EC" id="2.3.1.41" evidence="1"/>
<dbReference type="EMBL" id="JASCZI010211526">
    <property type="protein sequence ID" value="MED6193798.1"/>
    <property type="molecule type" value="Genomic_DNA"/>
</dbReference>
<evidence type="ECO:0000313" key="5">
    <source>
        <dbReference type="Proteomes" id="UP001341840"/>
    </source>
</evidence>
<proteinExistence type="predicted"/>
<dbReference type="Pfam" id="PF00109">
    <property type="entry name" value="ketoacyl-synt"/>
    <property type="match status" value="1"/>
</dbReference>
<keyword evidence="4" id="KW-0012">Acyltransferase</keyword>
<evidence type="ECO:0000259" key="3">
    <source>
        <dbReference type="Pfam" id="PF00109"/>
    </source>
</evidence>
<reference evidence="4 5" key="1">
    <citation type="journal article" date="2023" name="Plants (Basel)">
        <title>Bridging the Gap: Combining Genomics and Transcriptomics Approaches to Understand Stylosanthes scabra, an Orphan Legume from the Brazilian Caatinga.</title>
        <authorList>
            <person name="Ferreira-Neto J.R.C."/>
            <person name="da Silva M.D."/>
            <person name="Binneck E."/>
            <person name="de Melo N.F."/>
            <person name="da Silva R.H."/>
            <person name="de Melo A.L.T.M."/>
            <person name="Pandolfi V."/>
            <person name="Bustamante F.O."/>
            <person name="Brasileiro-Vidal A.C."/>
            <person name="Benko-Iseppon A.M."/>
        </authorList>
    </citation>
    <scope>NUCLEOTIDE SEQUENCE [LARGE SCALE GENOMIC DNA]</scope>
    <source>
        <tissue evidence="4">Leaves</tissue>
    </source>
</reference>
<dbReference type="PANTHER" id="PTHR11712">
    <property type="entry name" value="POLYKETIDE SYNTHASE-RELATED"/>
    <property type="match status" value="1"/>
</dbReference>
<gene>
    <name evidence="4" type="primary">KAS1_2</name>
    <name evidence="4" type="ORF">PIB30_022712</name>
</gene>
<organism evidence="4 5">
    <name type="scientific">Stylosanthes scabra</name>
    <dbReference type="NCBI Taxonomy" id="79078"/>
    <lineage>
        <taxon>Eukaryota</taxon>
        <taxon>Viridiplantae</taxon>
        <taxon>Streptophyta</taxon>
        <taxon>Embryophyta</taxon>
        <taxon>Tracheophyta</taxon>
        <taxon>Spermatophyta</taxon>
        <taxon>Magnoliopsida</taxon>
        <taxon>eudicotyledons</taxon>
        <taxon>Gunneridae</taxon>
        <taxon>Pentapetalae</taxon>
        <taxon>rosids</taxon>
        <taxon>fabids</taxon>
        <taxon>Fabales</taxon>
        <taxon>Fabaceae</taxon>
        <taxon>Papilionoideae</taxon>
        <taxon>50 kb inversion clade</taxon>
        <taxon>dalbergioids sensu lato</taxon>
        <taxon>Dalbergieae</taxon>
        <taxon>Pterocarpus clade</taxon>
        <taxon>Stylosanthes</taxon>
    </lineage>
</organism>
<name>A0ABU6X9Y6_9FABA</name>
<sequence length="65" mass="6877">MGSALLAIDTGLMGPNYSISTACAMANYCFYSAANLIRRDEANIMLAAGTEEEELAGGEGLSWLR</sequence>
<dbReference type="PANTHER" id="PTHR11712:SF330">
    <property type="entry name" value="BETA-KETOACYL-[ACYL-CARRIER-PROTEIN] SYNTHASE I"/>
    <property type="match status" value="1"/>
</dbReference>
<keyword evidence="2 4" id="KW-0808">Transferase</keyword>
<dbReference type="Proteomes" id="UP001341840">
    <property type="component" value="Unassembled WGS sequence"/>
</dbReference>
<dbReference type="InterPro" id="IPR000794">
    <property type="entry name" value="Beta-ketoacyl_synthase"/>
</dbReference>
<protein>
    <recommendedName>
        <fullName evidence="1">beta-ketoacyl-[acyl-carrier-protein] synthase I</fullName>
        <ecNumber evidence="1">2.3.1.41</ecNumber>
    </recommendedName>
</protein>
<evidence type="ECO:0000313" key="4">
    <source>
        <dbReference type="EMBL" id="MED6193798.1"/>
    </source>
</evidence>